<dbReference type="PANTHER" id="PTHR30055:SF148">
    <property type="entry name" value="TETR-FAMILY TRANSCRIPTIONAL REGULATOR"/>
    <property type="match status" value="1"/>
</dbReference>
<name>A0A1X2CDJ3_9MYCO</name>
<keyword evidence="1" id="KW-0805">Transcription regulation</keyword>
<dbReference type="Pfam" id="PF16859">
    <property type="entry name" value="TetR_C_11"/>
    <property type="match status" value="1"/>
</dbReference>
<dbReference type="AlphaFoldDB" id="A0A1X2CDJ3"/>
<evidence type="ECO:0000256" key="1">
    <source>
        <dbReference type="ARBA" id="ARBA00023015"/>
    </source>
</evidence>
<dbReference type="Proteomes" id="UP000193087">
    <property type="component" value="Unassembled WGS sequence"/>
</dbReference>
<dbReference type="PANTHER" id="PTHR30055">
    <property type="entry name" value="HTH-TYPE TRANSCRIPTIONAL REGULATOR RUTR"/>
    <property type="match status" value="1"/>
</dbReference>
<evidence type="ECO:0000256" key="2">
    <source>
        <dbReference type="ARBA" id="ARBA00023125"/>
    </source>
</evidence>
<evidence type="ECO:0000313" key="6">
    <source>
        <dbReference type="EMBL" id="ORW73942.1"/>
    </source>
</evidence>
<comment type="caution">
    <text evidence="6">The sequence shown here is derived from an EMBL/GenBank/DDBJ whole genome shotgun (WGS) entry which is preliminary data.</text>
</comment>
<accession>A0A1X2CDJ3</accession>
<dbReference type="EMBL" id="LQPQ01000124">
    <property type="protein sequence ID" value="ORW73942.1"/>
    <property type="molecule type" value="Genomic_DNA"/>
</dbReference>
<keyword evidence="2 4" id="KW-0238">DNA-binding</keyword>
<dbReference type="PROSITE" id="PS50977">
    <property type="entry name" value="HTH_TETR_2"/>
    <property type="match status" value="1"/>
</dbReference>
<dbReference type="SUPFAM" id="SSF46689">
    <property type="entry name" value="Homeodomain-like"/>
    <property type="match status" value="1"/>
</dbReference>
<evidence type="ECO:0000313" key="7">
    <source>
        <dbReference type="Proteomes" id="UP000193087"/>
    </source>
</evidence>
<proteinExistence type="predicted"/>
<dbReference type="InterPro" id="IPR009057">
    <property type="entry name" value="Homeodomain-like_sf"/>
</dbReference>
<dbReference type="Gene3D" id="1.10.357.10">
    <property type="entry name" value="Tetracycline Repressor, domain 2"/>
    <property type="match status" value="1"/>
</dbReference>
<dbReference type="GO" id="GO:0000976">
    <property type="term" value="F:transcription cis-regulatory region binding"/>
    <property type="evidence" value="ECO:0007669"/>
    <property type="project" value="TreeGrafter"/>
</dbReference>
<keyword evidence="3" id="KW-0804">Transcription</keyword>
<evidence type="ECO:0000259" key="5">
    <source>
        <dbReference type="PROSITE" id="PS50977"/>
    </source>
</evidence>
<dbReference type="InterPro" id="IPR011075">
    <property type="entry name" value="TetR_C"/>
</dbReference>
<keyword evidence="7" id="KW-1185">Reference proteome</keyword>
<feature type="domain" description="HTH tetR-type" evidence="5">
    <location>
        <begin position="13"/>
        <end position="73"/>
    </location>
</feature>
<dbReference type="GeneID" id="93492283"/>
<sequence>MTQSRSRGRPRNPATDDAILRAGLELFIERGIDGASIEQIAKRAGVGKLTIYRRWSSKEELIAAAIETQVAHEVEWPSPDVIDQVSPHQLVEAALPKAAETGAALEFRALVARILGSSVSHPSLMATYWKHYVLPRRDLVARLLERARNAGTVAAEADSDVLIDMMAGAVMYRVLQPDPPDVPEMVAYLKAIYRQVGLLPPAQDGGLQD</sequence>
<dbReference type="InterPro" id="IPR001647">
    <property type="entry name" value="HTH_TetR"/>
</dbReference>
<dbReference type="InterPro" id="IPR050109">
    <property type="entry name" value="HTH-type_TetR-like_transc_reg"/>
</dbReference>
<protein>
    <submittedName>
        <fullName evidence="6">TetR family transcriptional regulator</fullName>
    </submittedName>
</protein>
<dbReference type="PRINTS" id="PR00455">
    <property type="entry name" value="HTHTETR"/>
</dbReference>
<gene>
    <name evidence="6" type="ORF">AWC22_01060</name>
</gene>
<dbReference type="SUPFAM" id="SSF48498">
    <property type="entry name" value="Tetracyclin repressor-like, C-terminal domain"/>
    <property type="match status" value="1"/>
</dbReference>
<dbReference type="Gene3D" id="1.10.10.60">
    <property type="entry name" value="Homeodomain-like"/>
    <property type="match status" value="1"/>
</dbReference>
<reference evidence="6 7" key="1">
    <citation type="submission" date="2016-01" db="EMBL/GenBank/DDBJ databases">
        <title>The new phylogeny of the genus Mycobacterium.</title>
        <authorList>
            <person name="Tarcisio F."/>
            <person name="Conor M."/>
            <person name="Antonella G."/>
            <person name="Elisabetta G."/>
            <person name="Giulia F.S."/>
            <person name="Sara T."/>
            <person name="Anna F."/>
            <person name="Clotilde B."/>
            <person name="Roberto B."/>
            <person name="Veronica D.S."/>
            <person name="Fabio R."/>
            <person name="Monica P."/>
            <person name="Olivier J."/>
            <person name="Enrico T."/>
            <person name="Nicola S."/>
        </authorList>
    </citation>
    <scope>NUCLEOTIDE SEQUENCE [LARGE SCALE GENOMIC DNA]</scope>
    <source>
        <strain evidence="6 7">DSM 45176</strain>
    </source>
</reference>
<dbReference type="InterPro" id="IPR036271">
    <property type="entry name" value="Tet_transcr_reg_TetR-rel_C_sf"/>
</dbReference>
<dbReference type="OrthoDB" id="9796019at2"/>
<dbReference type="Pfam" id="PF00440">
    <property type="entry name" value="TetR_N"/>
    <property type="match status" value="1"/>
</dbReference>
<organism evidence="6 7">
    <name type="scientific">Mycobacterium riyadhense</name>
    <dbReference type="NCBI Taxonomy" id="486698"/>
    <lineage>
        <taxon>Bacteria</taxon>
        <taxon>Bacillati</taxon>
        <taxon>Actinomycetota</taxon>
        <taxon>Actinomycetes</taxon>
        <taxon>Mycobacteriales</taxon>
        <taxon>Mycobacteriaceae</taxon>
        <taxon>Mycobacterium</taxon>
    </lineage>
</organism>
<feature type="DNA-binding region" description="H-T-H motif" evidence="4">
    <location>
        <begin position="36"/>
        <end position="55"/>
    </location>
</feature>
<evidence type="ECO:0000256" key="3">
    <source>
        <dbReference type="ARBA" id="ARBA00023163"/>
    </source>
</evidence>
<dbReference type="GO" id="GO:0003700">
    <property type="term" value="F:DNA-binding transcription factor activity"/>
    <property type="evidence" value="ECO:0007669"/>
    <property type="project" value="TreeGrafter"/>
</dbReference>
<dbReference type="RefSeq" id="WP_085251472.1">
    <property type="nucleotide sequence ID" value="NZ_CAJMWJ010000001.1"/>
</dbReference>
<evidence type="ECO:0000256" key="4">
    <source>
        <dbReference type="PROSITE-ProRule" id="PRU00335"/>
    </source>
</evidence>
<dbReference type="STRING" id="486698.AWC22_01060"/>